<protein>
    <submittedName>
        <fullName evidence="4">Universal stress protein</fullName>
    </submittedName>
</protein>
<dbReference type="Pfam" id="PF00582">
    <property type="entry name" value="Usp"/>
    <property type="match status" value="2"/>
</dbReference>
<dbReference type="OrthoDB" id="6174426at2"/>
<evidence type="ECO:0000313" key="5">
    <source>
        <dbReference type="Proteomes" id="UP000321805"/>
    </source>
</evidence>
<name>A0A5B8U9I1_9ACTN</name>
<dbReference type="PANTHER" id="PTHR46268">
    <property type="entry name" value="STRESS RESPONSE PROTEIN NHAX"/>
    <property type="match status" value="1"/>
</dbReference>
<reference evidence="4 5" key="1">
    <citation type="journal article" date="2018" name="J. Microbiol.">
        <title>Baekduia soli gen. nov., sp. nov., a novel bacterium isolated from the soil of Baekdu Mountain and proposal of a novel family name, Baekduiaceae fam. nov.</title>
        <authorList>
            <person name="An D.S."/>
            <person name="Siddiqi M.Z."/>
            <person name="Kim K.H."/>
            <person name="Yu H.S."/>
            <person name="Im W.T."/>
        </authorList>
    </citation>
    <scope>NUCLEOTIDE SEQUENCE [LARGE SCALE GENOMIC DNA]</scope>
    <source>
        <strain evidence="4 5">BR7-21</strain>
    </source>
</reference>
<evidence type="ECO:0000256" key="2">
    <source>
        <dbReference type="SAM" id="MobiDB-lite"/>
    </source>
</evidence>
<dbReference type="Gene3D" id="3.40.50.12370">
    <property type="match status" value="2"/>
</dbReference>
<feature type="region of interest" description="Disordered" evidence="2">
    <location>
        <begin position="1"/>
        <end position="22"/>
    </location>
</feature>
<dbReference type="SUPFAM" id="SSF52402">
    <property type="entry name" value="Adenine nucleotide alpha hydrolases-like"/>
    <property type="match status" value="2"/>
</dbReference>
<dbReference type="EMBL" id="CP042430">
    <property type="protein sequence ID" value="QEC49833.1"/>
    <property type="molecule type" value="Genomic_DNA"/>
</dbReference>
<dbReference type="KEGG" id="bsol:FSW04_21195"/>
<gene>
    <name evidence="4" type="ORF">FSW04_21195</name>
</gene>
<keyword evidence="5" id="KW-1185">Reference proteome</keyword>
<evidence type="ECO:0000256" key="1">
    <source>
        <dbReference type="ARBA" id="ARBA00008791"/>
    </source>
</evidence>
<sequence>MPHDDRAATLASMSPAEHPAVTPEHPVVACWGGADSSGAVQLGALLASRLGQPLELVGAYRYEPLALSARVTLPAEDEARFEAARAGVARARRLVDASLDVRERVVPAEGIARAVVDAARETDACLLVLGRDLSGTVTRDVIQHATCPVAVSPLSVPLPGEDELRRIAVAFDGSPPARYALIAAEHLARATGGSVHQQSLAGDAGAALVAASEEFDVLLCGSRGRGRLASTVLGSVSSQLVHGAHCPVIVIPRGVRRSSKAPLGLTTAAAH</sequence>
<dbReference type="InterPro" id="IPR006016">
    <property type="entry name" value="UspA"/>
</dbReference>
<comment type="similarity">
    <text evidence="1">Belongs to the universal stress protein A family.</text>
</comment>
<dbReference type="PANTHER" id="PTHR46268:SF6">
    <property type="entry name" value="UNIVERSAL STRESS PROTEIN UP12"/>
    <property type="match status" value="1"/>
</dbReference>
<evidence type="ECO:0000313" key="4">
    <source>
        <dbReference type="EMBL" id="QEC49833.1"/>
    </source>
</evidence>
<organism evidence="4 5">
    <name type="scientific">Baekduia soli</name>
    <dbReference type="NCBI Taxonomy" id="496014"/>
    <lineage>
        <taxon>Bacteria</taxon>
        <taxon>Bacillati</taxon>
        <taxon>Actinomycetota</taxon>
        <taxon>Thermoleophilia</taxon>
        <taxon>Solirubrobacterales</taxon>
        <taxon>Baekduiaceae</taxon>
        <taxon>Baekduia</taxon>
    </lineage>
</organism>
<accession>A0A5B8U9I1</accession>
<evidence type="ECO:0000259" key="3">
    <source>
        <dbReference type="Pfam" id="PF00582"/>
    </source>
</evidence>
<dbReference type="Proteomes" id="UP000321805">
    <property type="component" value="Chromosome"/>
</dbReference>
<feature type="domain" description="UspA" evidence="3">
    <location>
        <begin position="202"/>
        <end position="252"/>
    </location>
</feature>
<dbReference type="AlphaFoldDB" id="A0A5B8U9I1"/>
<feature type="domain" description="UspA" evidence="3">
    <location>
        <begin position="32"/>
        <end position="151"/>
    </location>
</feature>
<proteinExistence type="inferred from homology"/>